<accession>A0A165M8A5</accession>
<name>A0A165M8A5_PELLU</name>
<reference evidence="1 2" key="1">
    <citation type="submission" date="2016-03" db="EMBL/GenBank/DDBJ databases">
        <title>Speciation and ecological success in dimly lit waters: horizontal gene transfer in a green sulfur bacteria bloom unveiled by metagenomic assembly.</title>
        <authorList>
            <person name="Llorens-Mares T."/>
            <person name="Liu Z."/>
            <person name="Allen L.Z."/>
            <person name="Rusch D.B."/>
            <person name="Craig M.T."/>
            <person name="Dupont C.L."/>
            <person name="Bryant D.A."/>
            <person name="Casamayor E.O."/>
        </authorList>
    </citation>
    <scope>NUCLEOTIDE SEQUENCE [LARGE SCALE GENOMIC DNA]</scope>
    <source>
        <strain evidence="1">CIII</strain>
    </source>
</reference>
<dbReference type="AlphaFoldDB" id="A0A165M8A5"/>
<sequence length="75" mass="8449">MKKISTSVDNAFTRQSAAPGPVEFFYPQVINILRPMNCRGFRAFSERNIGCRGHSIFNAEADLLMTGHYAKLRAQ</sequence>
<dbReference type="EMBL" id="LVWG01000016">
    <property type="protein sequence ID" value="KZK74930.1"/>
    <property type="molecule type" value="Genomic_DNA"/>
</dbReference>
<gene>
    <name evidence="1" type="ORF">A3K90_00145</name>
</gene>
<organism evidence="1 2">
    <name type="scientific">Pelodictyon luteolum</name>
    <dbReference type="NCBI Taxonomy" id="1100"/>
    <lineage>
        <taxon>Bacteria</taxon>
        <taxon>Pseudomonadati</taxon>
        <taxon>Chlorobiota</taxon>
        <taxon>Chlorobiia</taxon>
        <taxon>Chlorobiales</taxon>
        <taxon>Chlorobiaceae</taxon>
        <taxon>Chlorobium/Pelodictyon group</taxon>
        <taxon>Pelodictyon</taxon>
    </lineage>
</organism>
<evidence type="ECO:0000313" key="1">
    <source>
        <dbReference type="EMBL" id="KZK74930.1"/>
    </source>
</evidence>
<proteinExistence type="predicted"/>
<comment type="caution">
    <text evidence="1">The sequence shown here is derived from an EMBL/GenBank/DDBJ whole genome shotgun (WGS) entry which is preliminary data.</text>
</comment>
<dbReference type="Proteomes" id="UP000076481">
    <property type="component" value="Unassembled WGS sequence"/>
</dbReference>
<protein>
    <submittedName>
        <fullName evidence="1">Uncharacterized protein</fullName>
    </submittedName>
</protein>
<evidence type="ECO:0000313" key="2">
    <source>
        <dbReference type="Proteomes" id="UP000076481"/>
    </source>
</evidence>